<accession>A0A1F5YVN5</accession>
<proteinExistence type="predicted"/>
<feature type="transmembrane region" description="Helical" evidence="1">
    <location>
        <begin position="120"/>
        <end position="138"/>
    </location>
</feature>
<keyword evidence="1" id="KW-0812">Transmembrane</keyword>
<name>A0A1F5YVN5_9BACT</name>
<feature type="transmembrane region" description="Helical" evidence="1">
    <location>
        <begin position="340"/>
        <end position="359"/>
    </location>
</feature>
<evidence type="ECO:0000313" key="3">
    <source>
        <dbReference type="Proteomes" id="UP000178448"/>
    </source>
</evidence>
<evidence type="ECO:0008006" key="4">
    <source>
        <dbReference type="Google" id="ProtNLM"/>
    </source>
</evidence>
<keyword evidence="1" id="KW-1133">Transmembrane helix</keyword>
<comment type="caution">
    <text evidence="2">The sequence shown here is derived from an EMBL/GenBank/DDBJ whole genome shotgun (WGS) entry which is preliminary data.</text>
</comment>
<dbReference type="STRING" id="1798374.A2Z33_03875"/>
<reference evidence="2 3" key="1">
    <citation type="journal article" date="2016" name="Nat. Commun.">
        <title>Thousands of microbial genomes shed light on interconnected biogeochemical processes in an aquifer system.</title>
        <authorList>
            <person name="Anantharaman K."/>
            <person name="Brown C.T."/>
            <person name="Hug L.A."/>
            <person name="Sharon I."/>
            <person name="Castelle C.J."/>
            <person name="Probst A.J."/>
            <person name="Thomas B.C."/>
            <person name="Singh A."/>
            <person name="Wilkins M.J."/>
            <person name="Karaoz U."/>
            <person name="Brodie E.L."/>
            <person name="Williams K.H."/>
            <person name="Hubbard S.S."/>
            <person name="Banfield J.F."/>
        </authorList>
    </citation>
    <scope>NUCLEOTIDE SEQUENCE [LARGE SCALE GENOMIC DNA]</scope>
</reference>
<feature type="transmembrane region" description="Helical" evidence="1">
    <location>
        <begin position="183"/>
        <end position="200"/>
    </location>
</feature>
<feature type="transmembrane region" description="Helical" evidence="1">
    <location>
        <begin position="150"/>
        <end position="176"/>
    </location>
</feature>
<protein>
    <recommendedName>
        <fullName evidence="4">Glycosyltransferase RgtA/B/C/D-like domain-containing protein</fullName>
    </recommendedName>
</protein>
<feature type="transmembrane region" description="Helical" evidence="1">
    <location>
        <begin position="9"/>
        <end position="27"/>
    </location>
</feature>
<organism evidence="2 3">
    <name type="scientific">Candidatus Gottesmanbacteria bacterium RBG_16_52_11</name>
    <dbReference type="NCBI Taxonomy" id="1798374"/>
    <lineage>
        <taxon>Bacteria</taxon>
        <taxon>Candidatus Gottesmaniibacteriota</taxon>
    </lineage>
</organism>
<feature type="transmembrane region" description="Helical" evidence="1">
    <location>
        <begin position="212"/>
        <end position="233"/>
    </location>
</feature>
<gene>
    <name evidence="2" type="ORF">A2Z33_03875</name>
</gene>
<feature type="transmembrane region" description="Helical" evidence="1">
    <location>
        <begin position="93"/>
        <end position="113"/>
    </location>
</feature>
<evidence type="ECO:0000313" key="2">
    <source>
        <dbReference type="EMBL" id="OGG04260.1"/>
    </source>
</evidence>
<dbReference type="EMBL" id="MFJD01000004">
    <property type="protein sequence ID" value="OGG04260.1"/>
    <property type="molecule type" value="Genomic_DNA"/>
</dbReference>
<feature type="transmembrane region" description="Helical" evidence="1">
    <location>
        <begin position="245"/>
        <end position="263"/>
    </location>
</feature>
<feature type="transmembrane region" description="Helical" evidence="1">
    <location>
        <begin position="293"/>
        <end position="311"/>
    </location>
</feature>
<dbReference type="AlphaFoldDB" id="A0A1F5YVN5"/>
<sequence length="366" mass="42266">MIKKTIRDLIIISAVFAIATEILFGYLSSVNKMDSVYRNWDGPGYILVAKTLYDPNLINRINPFPFTPKYWTLTYPLYPVFIRLFSFIGYPQSMILVSTIFTLLFIIAFYFLLRKLNPQANALVVCLLLIFYPPRWFIVSHVGSSEPLFLFLEVMFLIFFMKKQFFLSAICAGLAAVTKANGLFLLAAVSIYGFLEIFIWHTKSLASGVRQYLPFLLVPVFPAALYTLYYFRFGDFFSYSHSMSQYYYFIWGHFLGMFTHIPAGDYEVWKEGLVYTFLIYLIAIHILVQKKQYLVAIIGGIYYLGIMQITFTDISRYFLPLLPMAFLAYANGLSKKPVYLAMLLCVPLVYLYAIGYINFNVAEAIP</sequence>
<dbReference type="Proteomes" id="UP000178448">
    <property type="component" value="Unassembled WGS sequence"/>
</dbReference>
<evidence type="ECO:0000256" key="1">
    <source>
        <dbReference type="SAM" id="Phobius"/>
    </source>
</evidence>
<feature type="transmembrane region" description="Helical" evidence="1">
    <location>
        <begin position="269"/>
        <end position="288"/>
    </location>
</feature>
<keyword evidence="1" id="KW-0472">Membrane</keyword>